<protein>
    <submittedName>
        <fullName evidence="1">Uncharacterized protein</fullName>
    </submittedName>
</protein>
<comment type="caution">
    <text evidence="1">The sequence shown here is derived from an EMBL/GenBank/DDBJ whole genome shotgun (WGS) entry which is preliminary data.</text>
</comment>
<evidence type="ECO:0000313" key="2">
    <source>
        <dbReference type="Proteomes" id="UP000245956"/>
    </source>
</evidence>
<dbReference type="InterPro" id="IPR053204">
    <property type="entry name" value="Oxopyrrolidines_Biosynth-assoc"/>
</dbReference>
<gene>
    <name evidence="1" type="ORF">PCL_08961</name>
</gene>
<accession>A0A2U3EGN2</accession>
<dbReference type="InterPro" id="IPR022085">
    <property type="entry name" value="OpdG"/>
</dbReference>
<sequence length="346" mass="38082">METSVTHAMTPEEEVEALRNFQASTEARNAQIDQEAKTGDEHTLDVTVHTHIPVLTFRYINTTIPLVVIEAEVHYLWYTVIQGAKYWKAANAKQDTLVRYLLHAKSKGTLTRPRETIKEDGDDNLDHQHGRLEVVPCSDGGKFWSDLPLFGQDLVAEWTNRYYQSDYDDDLRSNLAAFVGRLVSVGIYNGPAACVLSLFSETLERPRPLVSAPAADVVKGANDAEAGTGLSIENLIHALRQMLIYGEGSIIVLSNDSVGVADGNVPPDSSGLGELAIQSRLSSPGFNPDRWRFWIQRLEELAQCEDEAVAGSARVCVNCMRYASEAIYGPLAGKPNWEAESETGSS</sequence>
<name>A0A2U3EGN2_PURLI</name>
<dbReference type="EMBL" id="LCWV01000004">
    <property type="protein sequence ID" value="PWI73685.1"/>
    <property type="molecule type" value="Genomic_DNA"/>
</dbReference>
<evidence type="ECO:0000313" key="1">
    <source>
        <dbReference type="EMBL" id="PWI73685.1"/>
    </source>
</evidence>
<dbReference type="Pfam" id="PF12311">
    <property type="entry name" value="DUF3632"/>
    <property type="match status" value="1"/>
</dbReference>
<dbReference type="AlphaFoldDB" id="A0A2U3EGN2"/>
<proteinExistence type="predicted"/>
<organism evidence="1 2">
    <name type="scientific">Purpureocillium lilacinum</name>
    <name type="common">Paecilomyces lilacinus</name>
    <dbReference type="NCBI Taxonomy" id="33203"/>
    <lineage>
        <taxon>Eukaryota</taxon>
        <taxon>Fungi</taxon>
        <taxon>Dikarya</taxon>
        <taxon>Ascomycota</taxon>
        <taxon>Pezizomycotina</taxon>
        <taxon>Sordariomycetes</taxon>
        <taxon>Hypocreomycetidae</taxon>
        <taxon>Hypocreales</taxon>
        <taxon>Ophiocordycipitaceae</taxon>
        <taxon>Purpureocillium</taxon>
    </lineage>
</organism>
<dbReference type="PANTHER" id="PTHR38797">
    <property type="entry name" value="NUCLEAR PORE COMPLEX PROTEIN NUP85-RELATED"/>
    <property type="match status" value="1"/>
</dbReference>
<dbReference type="Proteomes" id="UP000245956">
    <property type="component" value="Unassembled WGS sequence"/>
</dbReference>
<reference evidence="1 2" key="1">
    <citation type="journal article" date="2016" name="Front. Microbiol.">
        <title>Genome and transcriptome sequences reveal the specific parasitism of the nematophagous Purpureocillium lilacinum 36-1.</title>
        <authorList>
            <person name="Xie J."/>
            <person name="Li S."/>
            <person name="Mo C."/>
            <person name="Xiao X."/>
            <person name="Peng D."/>
            <person name="Wang G."/>
            <person name="Xiao Y."/>
        </authorList>
    </citation>
    <scope>NUCLEOTIDE SEQUENCE [LARGE SCALE GENOMIC DNA]</scope>
    <source>
        <strain evidence="1 2">36-1</strain>
    </source>
</reference>